<dbReference type="PANTHER" id="PTHR10048:SF7">
    <property type="entry name" value="PHOSPHATIDYLINOSITOL 3-KINASE CATALYTIC SUBUNIT TYPE 3"/>
    <property type="match status" value="1"/>
</dbReference>
<dbReference type="InterPro" id="IPR042236">
    <property type="entry name" value="PI3K_accessory_sf"/>
</dbReference>
<dbReference type="SUPFAM" id="SSF56112">
    <property type="entry name" value="Protein kinase-like (PK-like)"/>
    <property type="match status" value="1"/>
</dbReference>
<dbReference type="OrthoDB" id="67688at2759"/>
<dbReference type="SUPFAM" id="SSF48371">
    <property type="entry name" value="ARM repeat"/>
    <property type="match status" value="1"/>
</dbReference>
<organism evidence="3 4">
    <name type="scientific">Gymnopus androsaceus JB14</name>
    <dbReference type="NCBI Taxonomy" id="1447944"/>
    <lineage>
        <taxon>Eukaryota</taxon>
        <taxon>Fungi</taxon>
        <taxon>Dikarya</taxon>
        <taxon>Basidiomycota</taxon>
        <taxon>Agaricomycotina</taxon>
        <taxon>Agaricomycetes</taxon>
        <taxon>Agaricomycetidae</taxon>
        <taxon>Agaricales</taxon>
        <taxon>Marasmiineae</taxon>
        <taxon>Omphalotaceae</taxon>
        <taxon>Gymnopus</taxon>
    </lineage>
</organism>
<dbReference type="PROSITE" id="PS50290">
    <property type="entry name" value="PI3_4_KINASE_3"/>
    <property type="match status" value="1"/>
</dbReference>
<dbReference type="PANTHER" id="PTHR10048">
    <property type="entry name" value="PHOSPHATIDYLINOSITOL KINASE"/>
    <property type="match status" value="1"/>
</dbReference>
<dbReference type="GO" id="GO:0000045">
    <property type="term" value="P:autophagosome assembly"/>
    <property type="evidence" value="ECO:0007669"/>
    <property type="project" value="TreeGrafter"/>
</dbReference>
<dbReference type="AlphaFoldDB" id="A0A6A4GDC3"/>
<dbReference type="GO" id="GO:0005768">
    <property type="term" value="C:endosome"/>
    <property type="evidence" value="ECO:0007669"/>
    <property type="project" value="TreeGrafter"/>
</dbReference>
<evidence type="ECO:0000259" key="2">
    <source>
        <dbReference type="PROSITE" id="PS50290"/>
    </source>
</evidence>
<accession>A0A6A4GDC3</accession>
<dbReference type="Gene3D" id="3.30.1010.10">
    <property type="entry name" value="Phosphatidylinositol 3-kinase Catalytic Subunit, Chain A, domain 4"/>
    <property type="match status" value="1"/>
</dbReference>
<dbReference type="InterPro" id="IPR011009">
    <property type="entry name" value="Kinase-like_dom_sf"/>
</dbReference>
<dbReference type="InterPro" id="IPR015433">
    <property type="entry name" value="PI3/4_kinase"/>
</dbReference>
<sequence length="397" mass="44839">MGLSSQRLKIPGSTDEMGRLRSLAKSEWLDKLNFRRFMQRTETQKSENLCLYINLLRFDFLIIFSEPVFDEPCFDLCTTTTYPIFRQFDNTHSWSIIDPEVTRENPVRQLMRADEEELLLYLLQLVPALKFERAATDHRSSRSATNAISCDDSGLTNFFISRKEGSAKFDTRQGQLVETLAKRAREFRTFEDPSIKKKERLQTLLADSKNNLSSTPPLPLPLNTQIEIIDIIPEKLSVFKSAIVTSNIQGWGMRQDQLVLQMFTLMDRLLRQENLDSKLTPYAVLATGPMQGMAQFVPSKTIAAIVQNQRPISMTFPSCMYSCKWGQSRSMWLSLQRKQRISIGRGAGCGGYGNIGIAGVAAATETEVVEGADWENGDGTTLAMLGASWMSRAYVPI</sequence>
<dbReference type="GO" id="GO:0000407">
    <property type="term" value="C:phagophore assembly site"/>
    <property type="evidence" value="ECO:0007669"/>
    <property type="project" value="TreeGrafter"/>
</dbReference>
<dbReference type="GO" id="GO:0048015">
    <property type="term" value="P:phosphatidylinositol-mediated signaling"/>
    <property type="evidence" value="ECO:0007669"/>
    <property type="project" value="TreeGrafter"/>
</dbReference>
<keyword evidence="3" id="KW-0418">Kinase</keyword>
<dbReference type="InterPro" id="IPR016024">
    <property type="entry name" value="ARM-type_fold"/>
</dbReference>
<dbReference type="GO" id="GO:0005777">
    <property type="term" value="C:peroxisome"/>
    <property type="evidence" value="ECO:0007669"/>
    <property type="project" value="TreeGrafter"/>
</dbReference>
<comment type="similarity">
    <text evidence="1">Belongs to the PI3/PI4-kinase family. Type III PI4K subfamily.</text>
</comment>
<dbReference type="GO" id="GO:0006897">
    <property type="term" value="P:endocytosis"/>
    <property type="evidence" value="ECO:0007669"/>
    <property type="project" value="TreeGrafter"/>
</dbReference>
<gene>
    <name evidence="3" type="ORF">BT96DRAFT_1034924</name>
</gene>
<dbReference type="GO" id="GO:0034272">
    <property type="term" value="C:phosphatidylinositol 3-kinase complex, class III, type II"/>
    <property type="evidence" value="ECO:0007669"/>
    <property type="project" value="TreeGrafter"/>
</dbReference>
<name>A0A6A4GDC3_9AGAR</name>
<dbReference type="Proteomes" id="UP000799118">
    <property type="component" value="Unassembled WGS sequence"/>
</dbReference>
<feature type="domain" description="PI3K/PI4K catalytic" evidence="2">
    <location>
        <begin position="213"/>
        <end position="397"/>
    </location>
</feature>
<keyword evidence="3" id="KW-0808">Transferase</keyword>
<reference evidence="3" key="1">
    <citation type="journal article" date="2019" name="Environ. Microbiol.">
        <title>Fungal ecological strategies reflected in gene transcription - a case study of two litter decomposers.</title>
        <authorList>
            <person name="Barbi F."/>
            <person name="Kohler A."/>
            <person name="Barry K."/>
            <person name="Baskaran P."/>
            <person name="Daum C."/>
            <person name="Fauchery L."/>
            <person name="Ihrmark K."/>
            <person name="Kuo A."/>
            <person name="LaButti K."/>
            <person name="Lipzen A."/>
            <person name="Morin E."/>
            <person name="Grigoriev I.V."/>
            <person name="Henrissat B."/>
            <person name="Lindahl B."/>
            <person name="Martin F."/>
        </authorList>
    </citation>
    <scope>NUCLEOTIDE SEQUENCE</scope>
    <source>
        <strain evidence="3">JB14</strain>
    </source>
</reference>
<dbReference type="Gene3D" id="1.25.40.70">
    <property type="entry name" value="Phosphatidylinositol 3-kinase, accessory domain (PIK)"/>
    <property type="match status" value="1"/>
</dbReference>
<dbReference type="InterPro" id="IPR000403">
    <property type="entry name" value="PI3/4_kinase_cat_dom"/>
</dbReference>
<evidence type="ECO:0000256" key="1">
    <source>
        <dbReference type="ARBA" id="ARBA00006209"/>
    </source>
</evidence>
<dbReference type="GO" id="GO:0016303">
    <property type="term" value="F:1-phosphatidylinositol-3-kinase activity"/>
    <property type="evidence" value="ECO:0007669"/>
    <property type="project" value="TreeGrafter"/>
</dbReference>
<protein>
    <submittedName>
        <fullName evidence="3">Kinase-like protein</fullName>
    </submittedName>
</protein>
<proteinExistence type="inferred from homology"/>
<dbReference type="Pfam" id="PF00454">
    <property type="entry name" value="PI3_PI4_kinase"/>
    <property type="match status" value="1"/>
</dbReference>
<keyword evidence="4" id="KW-1185">Reference proteome</keyword>
<evidence type="ECO:0000313" key="3">
    <source>
        <dbReference type="EMBL" id="KAE9383405.1"/>
    </source>
</evidence>
<dbReference type="GO" id="GO:0034271">
    <property type="term" value="C:phosphatidylinositol 3-kinase complex, class III, type I"/>
    <property type="evidence" value="ECO:0007669"/>
    <property type="project" value="TreeGrafter"/>
</dbReference>
<dbReference type="EMBL" id="ML770495">
    <property type="protein sequence ID" value="KAE9383405.1"/>
    <property type="molecule type" value="Genomic_DNA"/>
</dbReference>
<evidence type="ECO:0000313" key="4">
    <source>
        <dbReference type="Proteomes" id="UP000799118"/>
    </source>
</evidence>